<name>A0A409Y6J1_9AGAR</name>
<accession>A0A409Y6J1</accession>
<reference evidence="1 2" key="1">
    <citation type="journal article" date="2018" name="Evol. Lett.">
        <title>Horizontal gene cluster transfer increased hallucinogenic mushroom diversity.</title>
        <authorList>
            <person name="Reynolds H.T."/>
            <person name="Vijayakumar V."/>
            <person name="Gluck-Thaler E."/>
            <person name="Korotkin H.B."/>
            <person name="Matheny P.B."/>
            <person name="Slot J.C."/>
        </authorList>
    </citation>
    <scope>NUCLEOTIDE SEQUENCE [LARGE SCALE GENOMIC DNA]</scope>
    <source>
        <strain evidence="1 2">2629</strain>
    </source>
</reference>
<dbReference type="Proteomes" id="UP000284842">
    <property type="component" value="Unassembled WGS sequence"/>
</dbReference>
<dbReference type="EMBL" id="NHTK01001380">
    <property type="protein sequence ID" value="PPQ98662.1"/>
    <property type="molecule type" value="Genomic_DNA"/>
</dbReference>
<protein>
    <submittedName>
        <fullName evidence="1">Uncharacterized protein</fullName>
    </submittedName>
</protein>
<comment type="caution">
    <text evidence="1">The sequence shown here is derived from an EMBL/GenBank/DDBJ whole genome shotgun (WGS) entry which is preliminary data.</text>
</comment>
<proteinExistence type="predicted"/>
<organism evidence="1 2">
    <name type="scientific">Panaeolus cyanescens</name>
    <dbReference type="NCBI Taxonomy" id="181874"/>
    <lineage>
        <taxon>Eukaryota</taxon>
        <taxon>Fungi</taxon>
        <taxon>Dikarya</taxon>
        <taxon>Basidiomycota</taxon>
        <taxon>Agaricomycotina</taxon>
        <taxon>Agaricomycetes</taxon>
        <taxon>Agaricomycetidae</taxon>
        <taxon>Agaricales</taxon>
        <taxon>Agaricineae</taxon>
        <taxon>Galeropsidaceae</taxon>
        <taxon>Panaeolus</taxon>
    </lineage>
</organism>
<gene>
    <name evidence="1" type="ORF">CVT24_004159</name>
</gene>
<evidence type="ECO:0000313" key="1">
    <source>
        <dbReference type="EMBL" id="PPQ98662.1"/>
    </source>
</evidence>
<evidence type="ECO:0000313" key="2">
    <source>
        <dbReference type="Proteomes" id="UP000284842"/>
    </source>
</evidence>
<keyword evidence="2" id="KW-1185">Reference proteome</keyword>
<dbReference type="InParanoid" id="A0A409Y6J1"/>
<dbReference type="AlphaFoldDB" id="A0A409Y6J1"/>
<sequence length="204" mass="23186">MKEDIKDLASAESYALYPSILEELTLKVVPEDFYTPDKFRQTSAYKYVLPRLHTLRTFRIHWVIGNTAQWVVWSIGELLKKVTQLPGIGTQEIDIVIVTNSSTRAQLLLSPEQWSLLAKDLSQSITGHLLPLKKLGLKVILQRISESSRSHLRCYSPEKEDVQRMKYEDGLRSAFESAITSGAVQLQIAVETADAENDIFSYEE</sequence>